<dbReference type="EnsemblMetazoa" id="RPRC000516-RA">
    <property type="protein sequence ID" value="RPRC000516-PA"/>
    <property type="gene ID" value="RPRC000516"/>
</dbReference>
<keyword evidence="10" id="KW-0325">Glycoprotein</keyword>
<proteinExistence type="inferred from homology"/>
<evidence type="ECO:0000256" key="4">
    <source>
        <dbReference type="ARBA" id="ARBA00022692"/>
    </source>
</evidence>
<dbReference type="InterPro" id="IPR017452">
    <property type="entry name" value="GPCR_Rhodpsn_7TM"/>
</dbReference>
<dbReference type="RefSeq" id="XP_073994487.1">
    <property type="nucleotide sequence ID" value="XM_074138386.1"/>
</dbReference>
<dbReference type="Pfam" id="PF00001">
    <property type="entry name" value="7tm_1"/>
    <property type="match status" value="1"/>
</dbReference>
<keyword evidence="6 12" id="KW-0297">G-protein coupled receptor</keyword>
<organism evidence="14 15">
    <name type="scientific">Rhodnius prolixus</name>
    <name type="common">Triatomid bug</name>
    <dbReference type="NCBI Taxonomy" id="13249"/>
    <lineage>
        <taxon>Eukaryota</taxon>
        <taxon>Metazoa</taxon>
        <taxon>Ecdysozoa</taxon>
        <taxon>Arthropoda</taxon>
        <taxon>Hexapoda</taxon>
        <taxon>Insecta</taxon>
        <taxon>Pterygota</taxon>
        <taxon>Neoptera</taxon>
        <taxon>Paraneoptera</taxon>
        <taxon>Hemiptera</taxon>
        <taxon>Heteroptera</taxon>
        <taxon>Panheteroptera</taxon>
        <taxon>Cimicomorpha</taxon>
        <taxon>Reduviidae</taxon>
        <taxon>Triatominae</taxon>
        <taxon>Rhodnius</taxon>
    </lineage>
</organism>
<evidence type="ECO:0000256" key="6">
    <source>
        <dbReference type="ARBA" id="ARBA00023040"/>
    </source>
</evidence>
<evidence type="ECO:0000313" key="15">
    <source>
        <dbReference type="Proteomes" id="UP000015103"/>
    </source>
</evidence>
<dbReference type="SUPFAM" id="SSF81321">
    <property type="entry name" value="Family A G protein-coupled receptor-like"/>
    <property type="match status" value="1"/>
</dbReference>
<keyword evidence="8" id="KW-1015">Disulfide bond</keyword>
<keyword evidence="4 12" id="KW-0812">Transmembrane</keyword>
<dbReference type="PRINTS" id="PR00237">
    <property type="entry name" value="GPCRRHODOPSN"/>
</dbReference>
<evidence type="ECO:0000256" key="3">
    <source>
        <dbReference type="ARBA" id="ARBA00022475"/>
    </source>
</evidence>
<evidence type="ECO:0000256" key="9">
    <source>
        <dbReference type="ARBA" id="ARBA00023170"/>
    </source>
</evidence>
<dbReference type="HOGENOM" id="CLU_009579_6_5_1"/>
<evidence type="ECO:0000313" key="14">
    <source>
        <dbReference type="EnsemblMetazoa" id="RPRC000516-PA"/>
    </source>
</evidence>
<keyword evidence="11 12" id="KW-0807">Transducer</keyword>
<dbReference type="SMART" id="SM01381">
    <property type="entry name" value="7TM_GPCR_Srsx"/>
    <property type="match status" value="1"/>
</dbReference>
<protein>
    <submittedName>
        <fullName evidence="14">G_PROTEIN_RECEP_F1_2 domain-containing protein</fullName>
    </submittedName>
</protein>
<dbReference type="STRING" id="13249.T1H917"/>
<evidence type="ECO:0000256" key="8">
    <source>
        <dbReference type="ARBA" id="ARBA00023157"/>
    </source>
</evidence>
<dbReference type="PROSITE" id="PS50262">
    <property type="entry name" value="G_PROTEIN_RECEP_F1_2"/>
    <property type="match status" value="1"/>
</dbReference>
<evidence type="ECO:0000256" key="2">
    <source>
        <dbReference type="ARBA" id="ARBA00010663"/>
    </source>
</evidence>
<comment type="similarity">
    <text evidence="2 12">Belongs to the G-protein coupled receptor 1 family.</text>
</comment>
<dbReference type="InterPro" id="IPR005390">
    <property type="entry name" value="NeuromedU_rcpt"/>
</dbReference>
<reference evidence="14" key="1">
    <citation type="submission" date="2015-05" db="UniProtKB">
        <authorList>
            <consortium name="EnsemblMetazoa"/>
        </authorList>
    </citation>
    <scope>IDENTIFICATION</scope>
</reference>
<dbReference type="Gene3D" id="1.20.1070.10">
    <property type="entry name" value="Rhodopsin 7-helix transmembrane proteins"/>
    <property type="match status" value="1"/>
</dbReference>
<dbReference type="PANTHER" id="PTHR24243:SF107">
    <property type="entry name" value="NEUROPEPTIDES CAPA RECEPTOR"/>
    <property type="match status" value="1"/>
</dbReference>
<keyword evidence="15" id="KW-1185">Reference proteome</keyword>
<evidence type="ECO:0000256" key="12">
    <source>
        <dbReference type="RuleBase" id="RU000688"/>
    </source>
</evidence>
<dbReference type="CDD" id="cd15134">
    <property type="entry name" value="7tmA_capaR"/>
    <property type="match status" value="1"/>
</dbReference>
<dbReference type="EMBL" id="ACPB03001653">
    <property type="status" value="NOT_ANNOTATED_CDS"/>
    <property type="molecule type" value="Genomic_DNA"/>
</dbReference>
<sequence>MNSFDIIETVTNSTPVNVSLEEYLIIVRGPKFLPLKILLPITFTYGILFISGLFGNLAVCIVIAYNKSMHNATNYYLFSLAMSDLVLLLLGLPNDLSVFWQQYPWILGLLVCKLRALVSEMSSYVSVLTIVAFSVERYTAICYPLKSYTTDKLNRVIKVIGTLWLISLGFAAPFAIYTTIDYVDFPPGSGKAVIESAFCAMLKQNVPADVPLYELSCTLFFICPAVILIFLYVRIGLTIKNNTKLRGNVHGELQSIQSKKSIVSMLMAVVVAFFICWAPFHMQRLIYVYMSDYPWYGIVNVWLYYISGIFYYFSATINPILYNLMSLKYRKAFKQTLWCRKYNRIIKTPGLRETNSTSGQVNKSIKSMNMQHNQSLLANNIEDIT</sequence>
<evidence type="ECO:0000256" key="7">
    <source>
        <dbReference type="ARBA" id="ARBA00023136"/>
    </source>
</evidence>
<evidence type="ECO:0000256" key="11">
    <source>
        <dbReference type="ARBA" id="ARBA00023224"/>
    </source>
</evidence>
<dbReference type="PANTHER" id="PTHR24243">
    <property type="entry name" value="G-PROTEIN COUPLED RECEPTOR"/>
    <property type="match status" value="1"/>
</dbReference>
<name>T1H917_RHOPR</name>
<dbReference type="GO" id="GO:0001607">
    <property type="term" value="F:neuromedin U receptor activity"/>
    <property type="evidence" value="ECO:0007669"/>
    <property type="project" value="InterPro"/>
</dbReference>
<dbReference type="GeneID" id="141459368"/>
<dbReference type="GO" id="GO:0005886">
    <property type="term" value="C:plasma membrane"/>
    <property type="evidence" value="ECO:0007669"/>
    <property type="project" value="UniProtKB-SubCell"/>
</dbReference>
<evidence type="ECO:0000256" key="1">
    <source>
        <dbReference type="ARBA" id="ARBA00004651"/>
    </source>
</evidence>
<dbReference type="Proteomes" id="UP000015103">
    <property type="component" value="Unassembled WGS sequence"/>
</dbReference>
<keyword evidence="9 12" id="KW-0675">Receptor</keyword>
<dbReference type="FunCoup" id="T1H917">
    <property type="interactions" value="41"/>
</dbReference>
<dbReference type="InterPro" id="IPR000276">
    <property type="entry name" value="GPCR_Rhodpsn"/>
</dbReference>
<dbReference type="eggNOG" id="KOG3656">
    <property type="taxonomic scope" value="Eukaryota"/>
</dbReference>
<dbReference type="PROSITE" id="PS00237">
    <property type="entry name" value="G_PROTEIN_RECEP_F1_1"/>
    <property type="match status" value="1"/>
</dbReference>
<comment type="subcellular location">
    <subcellularLocation>
        <location evidence="1">Cell membrane</location>
        <topology evidence="1">Multi-pass membrane protein</topology>
    </subcellularLocation>
</comment>
<evidence type="ECO:0000256" key="5">
    <source>
        <dbReference type="ARBA" id="ARBA00022989"/>
    </source>
</evidence>
<keyword evidence="7" id="KW-0472">Membrane</keyword>
<accession>T1H917</accession>
<keyword evidence="5" id="KW-1133">Transmembrane helix</keyword>
<feature type="domain" description="G-protein coupled receptors family 1 profile" evidence="13">
    <location>
        <begin position="55"/>
        <end position="322"/>
    </location>
</feature>
<dbReference type="PRINTS" id="PR01565">
    <property type="entry name" value="NEUROMEDINUR"/>
</dbReference>
<dbReference type="VEuPathDB" id="VectorBase:RPRC000516"/>
<keyword evidence="3" id="KW-1003">Cell membrane</keyword>
<dbReference type="RefSeq" id="XP_073994489.1">
    <property type="nucleotide sequence ID" value="XM_074138388.1"/>
</dbReference>
<dbReference type="OMA" id="NEWLYIL"/>
<evidence type="ECO:0000256" key="10">
    <source>
        <dbReference type="ARBA" id="ARBA00023180"/>
    </source>
</evidence>
<evidence type="ECO:0000259" key="13">
    <source>
        <dbReference type="PROSITE" id="PS50262"/>
    </source>
</evidence>
<dbReference type="InParanoid" id="T1H917"/>
<dbReference type="AlphaFoldDB" id="T1H917"/>